<reference evidence="8" key="1">
    <citation type="submission" date="2023-05" db="EMBL/GenBank/DDBJ databases">
        <title>Sedimentitalea sp. nov. JM2-8.</title>
        <authorList>
            <person name="Huang J."/>
        </authorList>
    </citation>
    <scope>NUCLEOTIDE SEQUENCE [LARGE SCALE GENOMIC DNA]</scope>
    <source>
        <strain evidence="8">KHS03</strain>
    </source>
</reference>
<dbReference type="InterPro" id="IPR011010">
    <property type="entry name" value="DNA_brk_join_enz"/>
</dbReference>
<dbReference type="SUPFAM" id="SSF56349">
    <property type="entry name" value="DNA breaking-rejoining enzymes"/>
    <property type="match status" value="1"/>
</dbReference>
<keyword evidence="4" id="KW-0233">DNA recombination</keyword>
<name>A0ABU3VHS6_9RHOB</name>
<dbReference type="Pfam" id="PF00589">
    <property type="entry name" value="Phage_integrase"/>
    <property type="match status" value="1"/>
</dbReference>
<dbReference type="Proteomes" id="UP001255416">
    <property type="component" value="Unassembled WGS sequence"/>
</dbReference>
<accession>A0ABU3VHS6</accession>
<comment type="caution">
    <text evidence="7">The sequence shown here is derived from an EMBL/GenBank/DDBJ whole genome shotgun (WGS) entry which is preliminary data.</text>
</comment>
<keyword evidence="3" id="KW-0238">DNA-binding</keyword>
<dbReference type="Gene3D" id="1.10.150.130">
    <property type="match status" value="1"/>
</dbReference>
<organism evidence="7 8">
    <name type="scientific">Sedimentitalea todarodis</name>
    <dbReference type="NCBI Taxonomy" id="1631240"/>
    <lineage>
        <taxon>Bacteria</taxon>
        <taxon>Pseudomonadati</taxon>
        <taxon>Pseudomonadota</taxon>
        <taxon>Alphaproteobacteria</taxon>
        <taxon>Rhodobacterales</taxon>
        <taxon>Paracoccaceae</taxon>
        <taxon>Sedimentitalea</taxon>
    </lineage>
</organism>
<keyword evidence="8" id="KW-1185">Reference proteome</keyword>
<dbReference type="InterPro" id="IPR002104">
    <property type="entry name" value="Integrase_catalytic"/>
</dbReference>
<protein>
    <submittedName>
        <fullName evidence="7">Tyrosine-type recombinase/integrase</fullName>
    </submittedName>
</protein>
<feature type="region of interest" description="Disordered" evidence="5">
    <location>
        <begin position="1"/>
        <end position="23"/>
    </location>
</feature>
<sequence>MSKRKNPFPGVGNKPTVDRHGGKRWRLRKTIKGRKIDVYLAGTYGSAEFRAEYDAAVSPPAVTSASGAVPGTFDHVITHYLSGKGFKSLEASTRKPKRGRLDAIRALIGTARLADLEPYHVENLMDRKGGPEAANRLHKELGEMYRHAQKKLGYNGPHPIDQVERRKIKSTGFHTWTDEEVQQYREHHPSGTLARLALELILGTGAARQDACAMGRQNIKGPNIWYRRGKTGQDVTLPLNLLPELRHELRLVPSDQALFFVHSKGKQFTVESFGNWFREQCEAAELPKVCRAHGLRKHGATRLAERGATEFQVMAFLAHKDPREARRYVQAANRTKMVADGLALLNLNNLSNYSEGLDNTTPQAIEKERKK</sequence>
<evidence type="ECO:0000256" key="1">
    <source>
        <dbReference type="ARBA" id="ARBA00008857"/>
    </source>
</evidence>
<dbReference type="EMBL" id="JASMWN010000016">
    <property type="protein sequence ID" value="MDU9005732.1"/>
    <property type="molecule type" value="Genomic_DNA"/>
</dbReference>
<dbReference type="RefSeq" id="WP_316779585.1">
    <property type="nucleotide sequence ID" value="NZ_JASMWN010000016.1"/>
</dbReference>
<feature type="domain" description="Tyr recombinase" evidence="6">
    <location>
        <begin position="171"/>
        <end position="343"/>
    </location>
</feature>
<evidence type="ECO:0000256" key="4">
    <source>
        <dbReference type="ARBA" id="ARBA00023172"/>
    </source>
</evidence>
<evidence type="ECO:0000313" key="7">
    <source>
        <dbReference type="EMBL" id="MDU9005732.1"/>
    </source>
</evidence>
<evidence type="ECO:0000256" key="5">
    <source>
        <dbReference type="SAM" id="MobiDB-lite"/>
    </source>
</evidence>
<dbReference type="Gene3D" id="1.10.443.10">
    <property type="entry name" value="Intergrase catalytic core"/>
    <property type="match status" value="1"/>
</dbReference>
<evidence type="ECO:0000313" key="8">
    <source>
        <dbReference type="Proteomes" id="UP001255416"/>
    </source>
</evidence>
<evidence type="ECO:0000259" key="6">
    <source>
        <dbReference type="PROSITE" id="PS51898"/>
    </source>
</evidence>
<keyword evidence="2" id="KW-0229">DNA integration</keyword>
<dbReference type="InterPro" id="IPR013762">
    <property type="entry name" value="Integrase-like_cat_sf"/>
</dbReference>
<dbReference type="InterPro" id="IPR050090">
    <property type="entry name" value="Tyrosine_recombinase_XerCD"/>
</dbReference>
<comment type="similarity">
    <text evidence="1">Belongs to the 'phage' integrase family.</text>
</comment>
<dbReference type="PANTHER" id="PTHR30349:SF41">
    <property type="entry name" value="INTEGRASE_RECOMBINASE PROTEIN MJ0367-RELATED"/>
    <property type="match status" value="1"/>
</dbReference>
<evidence type="ECO:0000256" key="2">
    <source>
        <dbReference type="ARBA" id="ARBA00022908"/>
    </source>
</evidence>
<dbReference type="PANTHER" id="PTHR30349">
    <property type="entry name" value="PHAGE INTEGRASE-RELATED"/>
    <property type="match status" value="1"/>
</dbReference>
<evidence type="ECO:0000256" key="3">
    <source>
        <dbReference type="ARBA" id="ARBA00023125"/>
    </source>
</evidence>
<dbReference type="InterPro" id="IPR010998">
    <property type="entry name" value="Integrase_recombinase_N"/>
</dbReference>
<dbReference type="PROSITE" id="PS51898">
    <property type="entry name" value="TYR_RECOMBINASE"/>
    <property type="match status" value="1"/>
</dbReference>
<gene>
    <name evidence="7" type="ORF">QO231_18030</name>
</gene>
<proteinExistence type="inferred from homology"/>